<dbReference type="PANTHER" id="PTHR47442:SF1">
    <property type="entry name" value="MYND-TYPE ZINC FINGER PROTEIN MUB1"/>
    <property type="match status" value="1"/>
</dbReference>
<feature type="compositionally biased region" description="Low complexity" evidence="8">
    <location>
        <begin position="588"/>
        <end position="599"/>
    </location>
</feature>
<dbReference type="EMBL" id="KV419414">
    <property type="protein sequence ID" value="KZS91543.1"/>
    <property type="molecule type" value="Genomic_DNA"/>
</dbReference>
<feature type="compositionally biased region" description="Gly residues" evidence="8">
    <location>
        <begin position="743"/>
        <end position="752"/>
    </location>
</feature>
<dbReference type="Pfam" id="PF01753">
    <property type="entry name" value="zf-MYND"/>
    <property type="match status" value="1"/>
</dbReference>
<feature type="compositionally biased region" description="Basic and acidic residues" evidence="8">
    <location>
        <begin position="175"/>
        <end position="192"/>
    </location>
</feature>
<evidence type="ECO:0000313" key="11">
    <source>
        <dbReference type="Proteomes" id="UP000076722"/>
    </source>
</evidence>
<organism evidence="10 11">
    <name type="scientific">Sistotremastrum niveocremeum HHB9708</name>
    <dbReference type="NCBI Taxonomy" id="1314777"/>
    <lineage>
        <taxon>Eukaryota</taxon>
        <taxon>Fungi</taxon>
        <taxon>Dikarya</taxon>
        <taxon>Basidiomycota</taxon>
        <taxon>Agaricomycotina</taxon>
        <taxon>Agaricomycetes</taxon>
        <taxon>Sistotremastrales</taxon>
        <taxon>Sistotremastraceae</taxon>
        <taxon>Sertulicium</taxon>
        <taxon>Sertulicium niveocremeum</taxon>
    </lineage>
</organism>
<evidence type="ECO:0000313" key="10">
    <source>
        <dbReference type="EMBL" id="KZS91543.1"/>
    </source>
</evidence>
<feature type="compositionally biased region" description="Polar residues" evidence="8">
    <location>
        <begin position="455"/>
        <end position="464"/>
    </location>
</feature>
<evidence type="ECO:0000256" key="2">
    <source>
        <dbReference type="ARBA" id="ARBA00010655"/>
    </source>
</evidence>
<dbReference type="GO" id="GO:0008270">
    <property type="term" value="F:zinc ion binding"/>
    <property type="evidence" value="ECO:0007669"/>
    <property type="project" value="UniProtKB-KW"/>
</dbReference>
<feature type="domain" description="MYND-type" evidence="9">
    <location>
        <begin position="682"/>
        <end position="724"/>
    </location>
</feature>
<feature type="region of interest" description="Disordered" evidence="8">
    <location>
        <begin position="581"/>
        <end position="604"/>
    </location>
</feature>
<feature type="region of interest" description="Disordered" evidence="8">
    <location>
        <begin position="163"/>
        <end position="246"/>
    </location>
</feature>
<feature type="compositionally biased region" description="Basic and acidic residues" evidence="8">
    <location>
        <begin position="753"/>
        <end position="763"/>
    </location>
</feature>
<keyword evidence="6" id="KW-0862">Zinc</keyword>
<dbReference type="Gene3D" id="6.10.140.2220">
    <property type="match status" value="1"/>
</dbReference>
<evidence type="ECO:0000256" key="3">
    <source>
        <dbReference type="ARBA" id="ARBA00022490"/>
    </source>
</evidence>
<evidence type="ECO:0000256" key="8">
    <source>
        <dbReference type="SAM" id="MobiDB-lite"/>
    </source>
</evidence>
<dbReference type="OrthoDB" id="5594178at2759"/>
<feature type="compositionally biased region" description="Acidic residues" evidence="8">
    <location>
        <begin position="209"/>
        <end position="218"/>
    </location>
</feature>
<feature type="region of interest" description="Disordered" evidence="8">
    <location>
        <begin position="777"/>
        <end position="815"/>
    </location>
</feature>
<feature type="compositionally biased region" description="Basic residues" evidence="8">
    <location>
        <begin position="781"/>
        <end position="790"/>
    </location>
</feature>
<name>A0A164SJB2_9AGAM</name>
<dbReference type="SUPFAM" id="SSF144232">
    <property type="entry name" value="HIT/MYND zinc finger-like"/>
    <property type="match status" value="1"/>
</dbReference>
<feature type="compositionally biased region" description="Basic residues" evidence="8">
    <location>
        <begin position="874"/>
        <end position="891"/>
    </location>
</feature>
<dbReference type="GO" id="GO:0006511">
    <property type="term" value="P:ubiquitin-dependent protein catabolic process"/>
    <property type="evidence" value="ECO:0007669"/>
    <property type="project" value="TreeGrafter"/>
</dbReference>
<accession>A0A164SJB2</accession>
<gene>
    <name evidence="10" type="ORF">SISNIDRAFT_496457</name>
</gene>
<dbReference type="GO" id="GO:1990304">
    <property type="term" value="C:MUB1-RAD6-UBR2 ubiquitin ligase complex"/>
    <property type="evidence" value="ECO:0007669"/>
    <property type="project" value="TreeGrafter"/>
</dbReference>
<sequence>MRESNFAFPAQNKACVCISSQLYDRRALDTNSPLPLFNSLTHLTYLTSTSPRIREILITDGGLERLVRLLRDFCVSPPPPENPALFYGLSVPSPSIRQPRAPSQFPLTNYDKHAAYRFSLAFQCIVNIGVRGSEPIRSRVVQAGALDVVTCLLETWLTSKGFSTVPGASASGQPRESRESRAQRRETRHRELQLLQAELQRPRNTSALEDSEMNEPDSADVSSSHTPTEPNQPINALTTATRPTDRSTFNEHTAAHLTTANFNFHPPHDHRSPARRRSSRSNRPSFFQASGLPGPSSLTTPTPSSADSAASASASDASPSHSPSPGAPSTSPHAVGIVDNDPSSPTASNGHIAMPIPMNGDFVEVNMLNLDPEFVMRDGFEGVGVNVGNDDLAMGAPPGAPGAAIDIQAPAGTGDDGRITPLGDQTSPSVDAHRGGTTTPRNIEETTPRAVNANLPGTTPTQTLRSHHHSDERTPAANTRFVPPAPLQPSSAGNSGGTGRSVGDEGPYREEDVLLALQLLAYLSKYPHVRQAFYKPRNYLNGPGSHKGKEVSKEELPATKDKDKEANGSFIRFVAGQRNLREKEKEVSSSTTSTSSRTSWFQYPPPDPPTADIASRPTVAVPGTTNVFSLVERFTFIPSPAEINLPNPPPMLPADIHYWASVIMRNACRKDESRGGTRQCANMLCGRWERFPREFAKCRRCRKAKYCGKECQSRAWQEGHRFWCSAKEGDDATANLPEEGSTAGSGSGGGRETAGRERERRSTRETNALLTAAGFVAPAPPHHHHHHHPHPPPTHPLEPTQPRPAPSSAWTAAPPVIPNTASASIIYTATPDDTPTTIANHIPRGAAPAIHPSIDPQVSQVTFTVPQNPTQRPAGRRYQHNHPQHQPHLHHNTQQPLGRMPLAGPAVMDAFLRQRASLNPATIGGGARRRAGTVPGPSTSRLGERDRGDEEDDDVDMD</sequence>
<evidence type="ECO:0000256" key="6">
    <source>
        <dbReference type="ARBA" id="ARBA00022833"/>
    </source>
</evidence>
<feature type="region of interest" description="Disordered" evidence="8">
    <location>
        <begin position="258"/>
        <end position="352"/>
    </location>
</feature>
<reference evidence="10 11" key="1">
    <citation type="journal article" date="2016" name="Mol. Biol. Evol.">
        <title>Comparative Genomics of Early-Diverging Mushroom-Forming Fungi Provides Insights into the Origins of Lignocellulose Decay Capabilities.</title>
        <authorList>
            <person name="Nagy L.G."/>
            <person name="Riley R."/>
            <person name="Tritt A."/>
            <person name="Adam C."/>
            <person name="Daum C."/>
            <person name="Floudas D."/>
            <person name="Sun H."/>
            <person name="Yadav J.S."/>
            <person name="Pangilinan J."/>
            <person name="Larsson K.H."/>
            <person name="Matsuura K."/>
            <person name="Barry K."/>
            <person name="Labutti K."/>
            <person name="Kuo R."/>
            <person name="Ohm R.A."/>
            <person name="Bhattacharya S.S."/>
            <person name="Shirouzu T."/>
            <person name="Yoshinaga Y."/>
            <person name="Martin F.M."/>
            <person name="Grigoriev I.V."/>
            <person name="Hibbett D.S."/>
        </authorList>
    </citation>
    <scope>NUCLEOTIDE SEQUENCE [LARGE SCALE GENOMIC DNA]</scope>
    <source>
        <strain evidence="10 11">HHB9708</strain>
    </source>
</reference>
<feature type="region of interest" description="Disordered" evidence="8">
    <location>
        <begin position="919"/>
        <end position="958"/>
    </location>
</feature>
<feature type="compositionally biased region" description="Polar residues" evidence="8">
    <location>
        <begin position="220"/>
        <end position="242"/>
    </location>
</feature>
<dbReference type="PANTHER" id="PTHR47442">
    <property type="entry name" value="MYND-TYPE ZINC FINGER PROTEIN MUB1"/>
    <property type="match status" value="1"/>
</dbReference>
<keyword evidence="3" id="KW-0963">Cytoplasm</keyword>
<feature type="region of interest" description="Disordered" evidence="8">
    <location>
        <begin position="869"/>
        <end position="901"/>
    </location>
</feature>
<feature type="compositionally biased region" description="Basic and acidic residues" evidence="8">
    <location>
        <begin position="547"/>
        <end position="562"/>
    </location>
</feature>
<keyword evidence="11" id="KW-1185">Reference proteome</keyword>
<dbReference type="InterPro" id="IPR002893">
    <property type="entry name" value="Znf_MYND"/>
</dbReference>
<evidence type="ECO:0000259" key="9">
    <source>
        <dbReference type="PROSITE" id="PS50865"/>
    </source>
</evidence>
<feature type="compositionally biased region" description="Low complexity" evidence="8">
    <location>
        <begin position="399"/>
        <end position="412"/>
    </location>
</feature>
<proteinExistence type="inferred from homology"/>
<evidence type="ECO:0000256" key="4">
    <source>
        <dbReference type="ARBA" id="ARBA00022723"/>
    </source>
</evidence>
<feature type="region of interest" description="Disordered" evidence="8">
    <location>
        <begin position="539"/>
        <end position="562"/>
    </location>
</feature>
<evidence type="ECO:0000256" key="7">
    <source>
        <dbReference type="PROSITE-ProRule" id="PRU00134"/>
    </source>
</evidence>
<feature type="region of interest" description="Disordered" evidence="8">
    <location>
        <begin position="733"/>
        <end position="763"/>
    </location>
</feature>
<dbReference type="PROSITE" id="PS50865">
    <property type="entry name" value="ZF_MYND_2"/>
    <property type="match status" value="1"/>
</dbReference>
<dbReference type="GO" id="GO:0007163">
    <property type="term" value="P:establishment or maintenance of cell polarity"/>
    <property type="evidence" value="ECO:0007669"/>
    <property type="project" value="TreeGrafter"/>
</dbReference>
<dbReference type="InterPro" id="IPR051664">
    <property type="entry name" value="MYND-type_zinc_finger"/>
</dbReference>
<protein>
    <recommendedName>
        <fullName evidence="9">MYND-type domain-containing protein</fullName>
    </recommendedName>
</protein>
<feature type="compositionally biased region" description="Pro residues" evidence="8">
    <location>
        <begin position="791"/>
        <end position="805"/>
    </location>
</feature>
<keyword evidence="4" id="KW-0479">Metal-binding</keyword>
<dbReference type="Proteomes" id="UP000076722">
    <property type="component" value="Unassembled WGS sequence"/>
</dbReference>
<feature type="region of interest" description="Disordered" evidence="8">
    <location>
        <begin position="399"/>
        <end position="506"/>
    </location>
</feature>
<evidence type="ECO:0000256" key="1">
    <source>
        <dbReference type="ARBA" id="ARBA00004496"/>
    </source>
</evidence>
<keyword evidence="5 7" id="KW-0863">Zinc-finger</keyword>
<feature type="compositionally biased region" description="Acidic residues" evidence="8">
    <location>
        <begin position="949"/>
        <end position="958"/>
    </location>
</feature>
<dbReference type="AlphaFoldDB" id="A0A164SJB2"/>
<comment type="subcellular location">
    <subcellularLocation>
        <location evidence="1">Cytoplasm</location>
    </subcellularLocation>
</comment>
<comment type="similarity">
    <text evidence="2">Belongs to the MUB1/samB family.</text>
</comment>
<evidence type="ECO:0000256" key="5">
    <source>
        <dbReference type="ARBA" id="ARBA00022771"/>
    </source>
</evidence>
<dbReference type="GO" id="GO:0005737">
    <property type="term" value="C:cytoplasm"/>
    <property type="evidence" value="ECO:0007669"/>
    <property type="project" value="UniProtKB-SubCell"/>
</dbReference>
<feature type="compositionally biased region" description="Low complexity" evidence="8">
    <location>
        <begin position="281"/>
        <end position="334"/>
    </location>
</feature>